<evidence type="ECO:0008006" key="3">
    <source>
        <dbReference type="Google" id="ProtNLM"/>
    </source>
</evidence>
<reference evidence="2" key="1">
    <citation type="journal article" date="2019" name="Int. J. Syst. Evol. Microbiol.">
        <title>The Global Catalogue of Microorganisms (GCM) 10K type strain sequencing project: providing services to taxonomists for standard genome sequencing and annotation.</title>
        <authorList>
            <consortium name="The Broad Institute Genomics Platform"/>
            <consortium name="The Broad Institute Genome Sequencing Center for Infectious Disease"/>
            <person name="Wu L."/>
            <person name="Ma J."/>
        </authorList>
    </citation>
    <scope>NUCLEOTIDE SEQUENCE [LARGE SCALE GENOMIC DNA]</scope>
    <source>
        <strain evidence="2">CGMCC 1.12286</strain>
    </source>
</reference>
<sequence length="218" mass="25407">MAQEQDVQMLFQACEAFWRDIQYPVMERSHSAEQMLGEHLQAARGDVKALQTWLMDCLEVEKTPVSLAGMRNTLFHVFGDFKEHLSAEDRHTWHTQILTQPQKARQRMYELLAVEPNADLLTSYYWRSDAWRLVWFRYANVWWQFRLSERADGLLYTFLPAKDVLKDAPLPLLSASSSHAWLHQARLGVRLPDGELVVYPGMMETIVHVREQTTCGVD</sequence>
<protein>
    <recommendedName>
        <fullName evidence="3">DUF1722 domain-containing protein</fullName>
    </recommendedName>
</protein>
<evidence type="ECO:0000313" key="1">
    <source>
        <dbReference type="EMBL" id="MFD1676707.1"/>
    </source>
</evidence>
<gene>
    <name evidence="1" type="ORF">ACFSB2_18700</name>
</gene>
<accession>A0ABW4JK44</accession>
<organism evidence="1 2">
    <name type="scientific">Alicyclobacillus fodiniaquatilis</name>
    <dbReference type="NCBI Taxonomy" id="1661150"/>
    <lineage>
        <taxon>Bacteria</taxon>
        <taxon>Bacillati</taxon>
        <taxon>Bacillota</taxon>
        <taxon>Bacilli</taxon>
        <taxon>Bacillales</taxon>
        <taxon>Alicyclobacillaceae</taxon>
        <taxon>Alicyclobacillus</taxon>
    </lineage>
</organism>
<dbReference type="RefSeq" id="WP_377944614.1">
    <property type="nucleotide sequence ID" value="NZ_JBHUCX010000074.1"/>
</dbReference>
<keyword evidence="2" id="KW-1185">Reference proteome</keyword>
<dbReference type="EMBL" id="JBHUCX010000074">
    <property type="protein sequence ID" value="MFD1676707.1"/>
    <property type="molecule type" value="Genomic_DNA"/>
</dbReference>
<proteinExistence type="predicted"/>
<evidence type="ECO:0000313" key="2">
    <source>
        <dbReference type="Proteomes" id="UP001597079"/>
    </source>
</evidence>
<dbReference type="Proteomes" id="UP001597079">
    <property type="component" value="Unassembled WGS sequence"/>
</dbReference>
<name>A0ABW4JK44_9BACL</name>
<comment type="caution">
    <text evidence="1">The sequence shown here is derived from an EMBL/GenBank/DDBJ whole genome shotgun (WGS) entry which is preliminary data.</text>
</comment>